<feature type="transmembrane region" description="Helical" evidence="1">
    <location>
        <begin position="38"/>
        <end position="59"/>
    </location>
</feature>
<organism evidence="3 4">
    <name type="scientific">Caldithrix abyssi DSM 13497</name>
    <dbReference type="NCBI Taxonomy" id="880073"/>
    <lineage>
        <taxon>Bacteria</taxon>
        <taxon>Pseudomonadati</taxon>
        <taxon>Calditrichota</taxon>
        <taxon>Calditrichia</taxon>
        <taxon>Calditrichales</taxon>
        <taxon>Calditrichaceae</taxon>
        <taxon>Caldithrix</taxon>
    </lineage>
</organism>
<evidence type="ECO:0000313" key="3">
    <source>
        <dbReference type="EMBL" id="EHO42387.1"/>
    </source>
</evidence>
<dbReference type="RefSeq" id="WP_006929699.1">
    <property type="nucleotide sequence ID" value="NZ_CM001402.1"/>
</dbReference>
<gene>
    <name evidence="2" type="ORF">Cabys_1627</name>
    <name evidence="3" type="ORF">Calab_2780</name>
</gene>
<dbReference type="InParanoid" id="H1XQW4"/>
<feature type="transmembrane region" description="Helical" evidence="1">
    <location>
        <begin position="65"/>
        <end position="89"/>
    </location>
</feature>
<reference evidence="3 4" key="1">
    <citation type="submission" date="2011-09" db="EMBL/GenBank/DDBJ databases">
        <title>The permanent draft genome of Caldithrix abyssi DSM 13497.</title>
        <authorList>
            <consortium name="US DOE Joint Genome Institute (JGI-PGF)"/>
            <person name="Lucas S."/>
            <person name="Han J."/>
            <person name="Lapidus A."/>
            <person name="Bruce D."/>
            <person name="Goodwin L."/>
            <person name="Pitluck S."/>
            <person name="Peters L."/>
            <person name="Kyrpides N."/>
            <person name="Mavromatis K."/>
            <person name="Ivanova N."/>
            <person name="Mikhailova N."/>
            <person name="Chertkov O."/>
            <person name="Detter J.C."/>
            <person name="Tapia R."/>
            <person name="Han C."/>
            <person name="Land M."/>
            <person name="Hauser L."/>
            <person name="Markowitz V."/>
            <person name="Cheng J.-F."/>
            <person name="Hugenholtz P."/>
            <person name="Woyke T."/>
            <person name="Wu D."/>
            <person name="Spring S."/>
            <person name="Brambilla E."/>
            <person name="Klenk H.-P."/>
            <person name="Eisen J.A."/>
        </authorList>
    </citation>
    <scope>NUCLEOTIDE SEQUENCE [LARGE SCALE GENOMIC DNA]</scope>
    <source>
        <strain evidence="3 4">DSM 13497</strain>
    </source>
</reference>
<evidence type="ECO:0000313" key="2">
    <source>
        <dbReference type="EMBL" id="APF18376.1"/>
    </source>
</evidence>
<keyword evidence="1" id="KW-1133">Transmembrane helix</keyword>
<dbReference type="Proteomes" id="UP000183868">
    <property type="component" value="Chromosome"/>
</dbReference>
<evidence type="ECO:0000313" key="4">
    <source>
        <dbReference type="Proteomes" id="UP000004671"/>
    </source>
</evidence>
<reference evidence="2 5" key="2">
    <citation type="submission" date="2016-11" db="EMBL/GenBank/DDBJ databases">
        <title>Genomic analysis of Caldithrix abyssi and proposal of a novel bacterial phylum Caldithrichaeota.</title>
        <authorList>
            <person name="Kublanov I."/>
            <person name="Sigalova O."/>
            <person name="Gavrilov S."/>
            <person name="Lebedinsky A."/>
            <person name="Ivanova N."/>
            <person name="Daum C."/>
            <person name="Reddy T."/>
            <person name="Klenk H.P."/>
            <person name="Goker M."/>
            <person name="Reva O."/>
            <person name="Miroshnichenko M."/>
            <person name="Kyprides N."/>
            <person name="Woyke T."/>
            <person name="Gelfand M."/>
        </authorList>
    </citation>
    <scope>NUCLEOTIDE SEQUENCE [LARGE SCALE GENOMIC DNA]</scope>
    <source>
        <strain evidence="2 5">LF13</strain>
    </source>
</reference>
<protein>
    <submittedName>
        <fullName evidence="3">Uncharacterized protein</fullName>
    </submittedName>
</protein>
<dbReference type="KEGG" id="caby:Cabys_1627"/>
<dbReference type="HOGENOM" id="CLU_2407717_0_0_0"/>
<keyword evidence="1" id="KW-0812">Transmembrane</keyword>
<dbReference type="Proteomes" id="UP000004671">
    <property type="component" value="Chromosome"/>
</dbReference>
<name>H1XQW4_CALAY</name>
<keyword evidence="4" id="KW-1185">Reference proteome</keyword>
<accession>H1XQW4</accession>
<sequence length="92" mass="9990">MDFIIAFFVFIVVAWIVLKLLGLIFHAGIFMLTLPFKLLGLVIALILTPLILIPMGLLAGLTAILMLPLAIIGPALPFVLIGLGIWAILRKN</sequence>
<feature type="transmembrane region" description="Helical" evidence="1">
    <location>
        <begin position="6"/>
        <end position="31"/>
    </location>
</feature>
<dbReference type="AlphaFoldDB" id="H1XQW4"/>
<evidence type="ECO:0000256" key="1">
    <source>
        <dbReference type="SAM" id="Phobius"/>
    </source>
</evidence>
<dbReference type="EMBL" id="CP018099">
    <property type="protein sequence ID" value="APF18376.1"/>
    <property type="molecule type" value="Genomic_DNA"/>
</dbReference>
<keyword evidence="1" id="KW-0472">Membrane</keyword>
<dbReference type="PaxDb" id="880073-Calab_2780"/>
<dbReference type="EMBL" id="CM001402">
    <property type="protein sequence ID" value="EHO42387.1"/>
    <property type="molecule type" value="Genomic_DNA"/>
</dbReference>
<proteinExistence type="predicted"/>
<evidence type="ECO:0000313" key="5">
    <source>
        <dbReference type="Proteomes" id="UP000183868"/>
    </source>
</evidence>